<sequence>MHECGYLTLGKVWKLPCQNLLQVMHEEAGTREGVFVTATQDTWQTGTCISSSWKPYQYVPDCIGGGLKWPSGDIDLKPRPALRQAIEGKAIVEMLSPAAKSIYQQYKADTNLVAEWLAITAKAHGHVSLATSCAAKAPAATRGRLRGKAQKQAKAVASKALQSASTNFNVFQDNPGNHRPTPRATYLIRIEEFKPLAAFISRIKSIKVPRCFSTALKRAIFGKKLKEGGCKLQGL</sequence>
<organism evidence="2 3">
    <name type="scientific">Trichoderma longibrachiatum ATCC 18648</name>
    <dbReference type="NCBI Taxonomy" id="983965"/>
    <lineage>
        <taxon>Eukaryota</taxon>
        <taxon>Fungi</taxon>
        <taxon>Dikarya</taxon>
        <taxon>Ascomycota</taxon>
        <taxon>Pezizomycotina</taxon>
        <taxon>Sordariomycetes</taxon>
        <taxon>Hypocreomycetidae</taxon>
        <taxon>Hypocreales</taxon>
        <taxon>Hypocreaceae</taxon>
        <taxon>Trichoderma</taxon>
    </lineage>
</organism>
<proteinExistence type="predicted"/>
<dbReference type="EMBL" id="KZ679126">
    <property type="protein sequence ID" value="PTB81968.1"/>
    <property type="molecule type" value="Genomic_DNA"/>
</dbReference>
<reference evidence="2 3" key="1">
    <citation type="submission" date="2016-07" db="EMBL/GenBank/DDBJ databases">
        <title>Multiple horizontal gene transfer events from other fungi enriched the ability of initially mycotrophic Trichoderma (Ascomycota) to feed on dead plant biomass.</title>
        <authorList>
            <consortium name="DOE Joint Genome Institute"/>
            <person name="Aerts A."/>
            <person name="Atanasova L."/>
            <person name="Chenthamara K."/>
            <person name="Zhang J."/>
            <person name="Grujic M."/>
            <person name="Henrissat B."/>
            <person name="Kuo A."/>
            <person name="Salamov A."/>
            <person name="Lipzen A."/>
            <person name="Labutti K."/>
            <person name="Barry K."/>
            <person name="Miao Y."/>
            <person name="Rahimi M.J."/>
            <person name="Shen Q."/>
            <person name="Grigoriev I.V."/>
            <person name="Kubicek C.P."/>
            <person name="Druzhinina I.S."/>
        </authorList>
    </citation>
    <scope>NUCLEOTIDE SEQUENCE [LARGE SCALE GENOMIC DNA]</scope>
    <source>
        <strain evidence="2 3">ATCC 18648</strain>
    </source>
</reference>
<accession>A0A2T4CKD0</accession>
<dbReference type="Pfam" id="PF20253">
    <property type="entry name" value="DUF6604"/>
    <property type="match status" value="1"/>
</dbReference>
<keyword evidence="3" id="KW-1185">Reference proteome</keyword>
<dbReference type="PANTHER" id="PTHR38795">
    <property type="entry name" value="DUF6604 DOMAIN-CONTAINING PROTEIN"/>
    <property type="match status" value="1"/>
</dbReference>
<dbReference type="InterPro" id="IPR046539">
    <property type="entry name" value="DUF6604"/>
</dbReference>
<evidence type="ECO:0000313" key="3">
    <source>
        <dbReference type="Proteomes" id="UP000240760"/>
    </source>
</evidence>
<dbReference type="AlphaFoldDB" id="A0A2T4CKD0"/>
<dbReference type="Proteomes" id="UP000240760">
    <property type="component" value="Unassembled WGS sequence"/>
</dbReference>
<evidence type="ECO:0000259" key="1">
    <source>
        <dbReference type="Pfam" id="PF20253"/>
    </source>
</evidence>
<name>A0A2T4CKD0_TRILO</name>
<protein>
    <recommendedName>
        <fullName evidence="1">DUF6604 domain-containing protein</fullName>
    </recommendedName>
</protein>
<dbReference type="PANTHER" id="PTHR38795:SF1">
    <property type="entry name" value="DUF6604 DOMAIN-CONTAINING PROTEIN"/>
    <property type="match status" value="1"/>
</dbReference>
<evidence type="ECO:0000313" key="2">
    <source>
        <dbReference type="EMBL" id="PTB81968.1"/>
    </source>
</evidence>
<gene>
    <name evidence="2" type="ORF">M440DRAFT_16237</name>
</gene>
<feature type="domain" description="DUF6604" evidence="1">
    <location>
        <begin position="104"/>
        <end position="221"/>
    </location>
</feature>
<dbReference type="STRING" id="983965.A0A2T4CKD0"/>
<dbReference type="OrthoDB" id="5238236at2759"/>